<evidence type="ECO:0000259" key="2">
    <source>
        <dbReference type="Pfam" id="PF17289"/>
    </source>
</evidence>
<dbReference type="AlphaFoldDB" id="A0A0U5B977"/>
<dbReference type="KEGG" id="asz:ASN_1774"/>
<accession>A0A0U5B977</accession>
<name>A0A0U5B977_9PROT</name>
<evidence type="ECO:0000313" key="4">
    <source>
        <dbReference type="Proteomes" id="UP000056109"/>
    </source>
</evidence>
<dbReference type="PATRIC" id="fig|446692.3.peg.1817"/>
<evidence type="ECO:0000313" key="3">
    <source>
        <dbReference type="EMBL" id="CEF41109.1"/>
    </source>
</evidence>
<dbReference type="Pfam" id="PF03237">
    <property type="entry name" value="Terminase_6N"/>
    <property type="match status" value="1"/>
</dbReference>
<proteinExistence type="predicted"/>
<dbReference type="GeneID" id="34782833"/>
<dbReference type="Proteomes" id="UP000056109">
    <property type="component" value="Chromosome I"/>
</dbReference>
<dbReference type="Pfam" id="PF17289">
    <property type="entry name" value="Terminase_6C"/>
    <property type="match status" value="1"/>
</dbReference>
<reference evidence="4" key="1">
    <citation type="submission" date="2014-09" db="EMBL/GenBank/DDBJ databases">
        <authorList>
            <person name="Illeghems K.G."/>
        </authorList>
    </citation>
    <scope>NUCLEOTIDE SEQUENCE [LARGE SCALE GENOMIC DNA]</scope>
    <source>
        <strain evidence="4">108B</strain>
    </source>
</reference>
<feature type="domain" description="Terminase large subunit gp17-like C-terminal" evidence="2">
    <location>
        <begin position="315"/>
        <end position="460"/>
    </location>
</feature>
<keyword evidence="4" id="KW-1185">Reference proteome</keyword>
<gene>
    <name evidence="3" type="ORF">ASN_1774</name>
</gene>
<sequence length="481" mass="52558">MKNSKAFSGKATNRARTELSRRIAARSGCLAFTQYTMPGYRVGPQHRLLCDKLDAVERGEIKRLMVFMPPRHGKSELTSKRFPAWFLGRNPDKQVITASYSADLAQDFGRHARNTVASSEFAVLFPGVGVAGDSAARDKWHTSKGGVYTAAGVSGSLTGKGAHVALIDDPIKGRQEAESDTVRNAVWDWYRSVLRTRLMPGGAIVLVLTRWHPDDLAGRLLDEMQNGTGESWDVLSLPAIADSFDDALHREIGQPLWPDVFGLSELEAIRKSIGPREWSALYQQQPTPGEGTLFKTGMFPVLDAAPLGGTIVRRWDLAATRQVGTRDPDWTVGVKMARYNDGRFTILDVARLRGDPQEVEAAIKNTAALDGPNVEIVLPQDPGQAGKAQAEYFIRMLAGYRVRAERETGDKATRAAPFSSQANAGNVSLVRAPWNRTFLDELGQFPAGGHDDQVDAAAGAFSVLCEASDPMILSRDDLNKI</sequence>
<dbReference type="NCBIfam" id="TIGR01630">
    <property type="entry name" value="psiM2_ORF9"/>
    <property type="match status" value="1"/>
</dbReference>
<keyword evidence="1" id="KW-1188">Viral release from host cell</keyword>
<dbReference type="RefSeq" id="WP_058987815.1">
    <property type="nucleotide sequence ID" value="NZ_LN606600.1"/>
</dbReference>
<dbReference type="EMBL" id="LN606600">
    <property type="protein sequence ID" value="CEF41109.1"/>
    <property type="molecule type" value="Genomic_DNA"/>
</dbReference>
<dbReference type="InterPro" id="IPR035421">
    <property type="entry name" value="Terminase_6C"/>
</dbReference>
<dbReference type="InterPro" id="IPR006517">
    <property type="entry name" value="Phage_terminase_lsu-like_C"/>
</dbReference>
<protein>
    <submittedName>
        <fullName evidence="3">Phage uncharacterized protein</fullName>
    </submittedName>
</protein>
<evidence type="ECO:0000256" key="1">
    <source>
        <dbReference type="ARBA" id="ARBA00022612"/>
    </source>
</evidence>
<organism evidence="3 4">
    <name type="scientific">Acetobacter senegalensis</name>
    <dbReference type="NCBI Taxonomy" id="446692"/>
    <lineage>
        <taxon>Bacteria</taxon>
        <taxon>Pseudomonadati</taxon>
        <taxon>Pseudomonadota</taxon>
        <taxon>Alphaproteobacteria</taxon>
        <taxon>Acetobacterales</taxon>
        <taxon>Acetobacteraceae</taxon>
        <taxon>Acetobacter</taxon>
    </lineage>
</organism>